<sequence>MGRVSLNEYQLGDCIGKGAFGTVYRGLNMETGEAVAVKQLLLVNINKISVDVMMMEIDLLKKLNHQNIVKYMGFIKTSYHMNIIIEYCENGSLQSIYKRFGKFPENLTGVYIAQVLDGLLYLHEQGVIHRDIKGANILSTKEGLVKLADFGVATHANEDHAVVGSPYWMAPEVIELNGATTTSDIWSVGCTVIELMEGNPPYYQLAPMPALFRIVQDDHPPLPQGVSPSVCDFLLQCFQKDCNLRVSAKKLLKHPWIQNARLKGNGRKEAPKANFDEDLRKVQEWNEALKRNLSPDNTIDNGKNMLSPNYMQHSTFKEEEDPIQSPVSGLMEMSPSSPTAPMKSRMLHISSFQPEEAEDNWDNDFDISGTNININKIKKDGPENNHYRRPAPPRSNSKESSFEKAYLDDDYLIENLSHLENNEMILRRDGYISPPAIEHKFAISENPLTRYAEDGLEDYSDVFGTAIITNTKNAYAHELFRCKSNSPCPSTKTATSYRVPNDEDDEEDPFQSLEEGLEQTDLQANIIRDKHARITAEIKQHIRLLSPDQDELTLLETCKKLDALLLDNPHMKYKFISYHGVLPILEMLEVSEYEPVLLYLLKIINSIVHSNVEIQENLCLVGGIPVIISLASKRYPLNIRLEVAYFIRQLCHTSTFTLQMFISCRGLKILVDFIEEDYDLEKDLVWIAINGIASIFELQTPTPKHDFCRLFAKSGLLEPLSSTFLRTVADKDHSADRYTAKIVHLFLIFSQADSYVKEMMGTSVNIVGRLLREIMDLPMDLSIIVLKCIRNLSMNPNTLETLERAEAIEILTRFLTSKNAIGATEICNQVLNTLYNLCRINKHRQELAARAGIIPHLQHIVTINSPLKQYALPVLCDMAHAGKVCRRLLWKNNGLQFYLGLLRDPNWQTNGLEAILIWLQEDTKDVEIVLVESTHLDIIVRTFVYPRNNTVFEGLIGPLPKIIRLSPLLAQALSKKTKFIYKLAERLISHPKALIRLNLLKILKSLLEQGLTMQPTISAKFNLSFNNKSSNGRCTIQSIVESLAATDPAVLVREMAKELVHQFRF</sequence>
<dbReference type="EC" id="2.7.11.1" evidence="1"/>
<dbReference type="EMBL" id="QTSX02007107">
    <property type="protein sequence ID" value="KAJ9051579.1"/>
    <property type="molecule type" value="Genomic_DNA"/>
</dbReference>
<keyword evidence="1" id="KW-0418">Kinase</keyword>
<organism evidence="1 2">
    <name type="scientific">Entomophthora muscae</name>
    <dbReference type="NCBI Taxonomy" id="34485"/>
    <lineage>
        <taxon>Eukaryota</taxon>
        <taxon>Fungi</taxon>
        <taxon>Fungi incertae sedis</taxon>
        <taxon>Zoopagomycota</taxon>
        <taxon>Entomophthoromycotina</taxon>
        <taxon>Entomophthoromycetes</taxon>
        <taxon>Entomophthorales</taxon>
        <taxon>Entomophthoraceae</taxon>
        <taxon>Entomophthora</taxon>
    </lineage>
</organism>
<evidence type="ECO:0000313" key="1">
    <source>
        <dbReference type="EMBL" id="KAJ9051579.1"/>
    </source>
</evidence>
<keyword evidence="1" id="KW-0808">Transferase</keyword>
<dbReference type="Proteomes" id="UP001165960">
    <property type="component" value="Unassembled WGS sequence"/>
</dbReference>
<keyword evidence="2" id="KW-1185">Reference proteome</keyword>
<reference evidence="1" key="1">
    <citation type="submission" date="2022-04" db="EMBL/GenBank/DDBJ databases">
        <title>Genome of the entomopathogenic fungus Entomophthora muscae.</title>
        <authorList>
            <person name="Elya C."/>
            <person name="Lovett B.R."/>
            <person name="Lee E."/>
            <person name="Macias A.M."/>
            <person name="Hajek A.E."/>
            <person name="De Bivort B.L."/>
            <person name="Kasson M.T."/>
            <person name="De Fine Licht H.H."/>
            <person name="Stajich J.E."/>
        </authorList>
    </citation>
    <scope>NUCLEOTIDE SEQUENCE</scope>
    <source>
        <strain evidence="1">Berkeley</strain>
    </source>
</reference>
<proteinExistence type="predicted"/>
<accession>A0ACC2RNC4</accession>
<name>A0ACC2RNC4_9FUNG</name>
<protein>
    <submittedName>
        <fullName evidence="1">Protein kinase of the Mitotic Exit Network</fullName>
        <ecNumber evidence="1">2.7.11.1</ecNumber>
    </submittedName>
</protein>
<comment type="caution">
    <text evidence="1">The sequence shown here is derived from an EMBL/GenBank/DDBJ whole genome shotgun (WGS) entry which is preliminary data.</text>
</comment>
<evidence type="ECO:0000313" key="2">
    <source>
        <dbReference type="Proteomes" id="UP001165960"/>
    </source>
</evidence>
<gene>
    <name evidence="1" type="primary">CDC15_1</name>
    <name evidence="1" type="ORF">DSO57_1003136</name>
</gene>